<protein>
    <submittedName>
        <fullName evidence="1">Uncharacterized protein</fullName>
    </submittedName>
</protein>
<sequence length="115" mass="13401">MQALCFTLISFYAGCSVQHTKKDDRVVYLGRLHNLQILPNTLPKKPQKELARICVSFTPFNASKQYRILTFENLLKEAYKNTAQYTFTQVGIWQQSWNMLIWQKKCLILGNVNAK</sequence>
<dbReference type="OrthoDB" id="5329948at2"/>
<reference evidence="1 2" key="1">
    <citation type="journal article" date="2014" name="Genome Announc.">
        <title>Draft genome sequences of eight enterohepatic helicobacter species isolated from both laboratory and wild rodents.</title>
        <authorList>
            <person name="Sheh A."/>
            <person name="Shen Z."/>
            <person name="Fox J.G."/>
        </authorList>
    </citation>
    <scope>NUCLEOTIDE SEQUENCE [LARGE SCALE GENOMIC DNA]</scope>
    <source>
        <strain evidence="1 2">ATCC 700114</strain>
    </source>
</reference>
<dbReference type="Proteomes" id="UP000029878">
    <property type="component" value="Unassembled WGS sequence"/>
</dbReference>
<name>A0A4U8SFG5_9HELI</name>
<evidence type="ECO:0000313" key="2">
    <source>
        <dbReference type="Proteomes" id="UP000029878"/>
    </source>
</evidence>
<accession>A0A4U8SFG5</accession>
<gene>
    <name evidence="1" type="ORF">LS81_000365</name>
</gene>
<dbReference type="EMBL" id="JRPL02000001">
    <property type="protein sequence ID" value="TLD84970.1"/>
    <property type="molecule type" value="Genomic_DNA"/>
</dbReference>
<organism evidence="1 2">
    <name type="scientific">Helicobacter trogontum</name>
    <dbReference type="NCBI Taxonomy" id="50960"/>
    <lineage>
        <taxon>Bacteria</taxon>
        <taxon>Pseudomonadati</taxon>
        <taxon>Campylobacterota</taxon>
        <taxon>Epsilonproteobacteria</taxon>
        <taxon>Campylobacterales</taxon>
        <taxon>Helicobacteraceae</taxon>
        <taxon>Helicobacter</taxon>
    </lineage>
</organism>
<dbReference type="AlphaFoldDB" id="A0A4U8SFG5"/>
<evidence type="ECO:0000313" key="1">
    <source>
        <dbReference type="EMBL" id="TLD84970.1"/>
    </source>
</evidence>
<comment type="caution">
    <text evidence="1">The sequence shown here is derived from an EMBL/GenBank/DDBJ whole genome shotgun (WGS) entry which is preliminary data.</text>
</comment>
<proteinExistence type="predicted"/>